<sequence length="70" mass="7246">MSTVHTDRITVDDLVHAGENTEMPSYAAPQGAALLALAAAALLSAEPDDGEPIEDHDEGVVQNLACAQAF</sequence>
<evidence type="ECO:0000313" key="2">
    <source>
        <dbReference type="Proteomes" id="UP000269198"/>
    </source>
</evidence>
<comment type="caution">
    <text evidence="1">The sequence shown here is derived from an EMBL/GenBank/DDBJ whole genome shotgun (WGS) entry which is preliminary data.</text>
</comment>
<organism evidence="1 2">
    <name type="scientific">Halostreptopolyspora alba</name>
    <dbReference type="NCBI Taxonomy" id="2487137"/>
    <lineage>
        <taxon>Bacteria</taxon>
        <taxon>Bacillati</taxon>
        <taxon>Actinomycetota</taxon>
        <taxon>Actinomycetes</taxon>
        <taxon>Streptosporangiales</taxon>
        <taxon>Nocardiopsidaceae</taxon>
        <taxon>Halostreptopolyspora</taxon>
    </lineage>
</organism>
<proteinExistence type="predicted"/>
<dbReference type="RefSeq" id="WP_123203000.1">
    <property type="nucleotide sequence ID" value="NZ_RJMB01000026.1"/>
</dbReference>
<evidence type="ECO:0000313" key="1">
    <source>
        <dbReference type="EMBL" id="RNL82088.1"/>
    </source>
</evidence>
<name>A0A3N0E2L3_9ACTN</name>
<dbReference type="EMBL" id="RJMB01000026">
    <property type="protein sequence ID" value="RNL82088.1"/>
    <property type="molecule type" value="Genomic_DNA"/>
</dbReference>
<accession>A0A3N0E2L3</accession>
<keyword evidence="2" id="KW-1185">Reference proteome</keyword>
<gene>
    <name evidence="1" type="ORF">EFW17_20180</name>
</gene>
<dbReference type="Proteomes" id="UP000269198">
    <property type="component" value="Unassembled WGS sequence"/>
</dbReference>
<reference evidence="1 2" key="1">
    <citation type="submission" date="2018-11" db="EMBL/GenBank/DDBJ databases">
        <title>The genome draft of YIM 96095.</title>
        <authorList>
            <person name="Tang S.-K."/>
            <person name="Chunyu W.-X."/>
            <person name="Feng Y.-Z."/>
        </authorList>
    </citation>
    <scope>NUCLEOTIDE SEQUENCE [LARGE SCALE GENOMIC DNA]</scope>
    <source>
        <strain evidence="1 2">YIM 96095</strain>
    </source>
</reference>
<protein>
    <submittedName>
        <fullName evidence="1">Uncharacterized protein</fullName>
    </submittedName>
</protein>
<dbReference type="AlphaFoldDB" id="A0A3N0E2L3"/>